<dbReference type="GO" id="GO:0008270">
    <property type="term" value="F:zinc ion binding"/>
    <property type="evidence" value="ECO:0007669"/>
    <property type="project" value="InterPro"/>
</dbReference>
<feature type="region of interest" description="Disordered" evidence="1">
    <location>
        <begin position="565"/>
        <end position="603"/>
    </location>
</feature>
<sequence length="796" mass="89104">MKRLRFEGIVKRFSLCLWCLTSVVLLQSKLESLFLCPLSKQQEDEEDCPIERNRWSRRGALLVRLLWSPVGNLKGRTECCFCVRRKRVCVGDDLVFFMFLVNFCIGFGDPCTSKMEGPPMTFIFHHGGSFRNDEKGSRIYEPDNTEVLVGVDGDTLDVFFVKGYYKQLGYAGGGLCWWKVPWLSLEKGLRKLETDKDLLKLCKTCRRNHNVMNIYFEHGVSEPHVVECMSEEDDVILPTNAPFLKLPSTQPAMQARKVASQPTMSHSQRESTKPLHPTPKNKAKATPNSAGPSPHHKNMDYAKPKTRSSQQAEKPKEKPNSEPSEKPTKKPISAPTRKCSSQPTPKPKQHHKFQPRSFSQPANPTTAVKAGSRHQPPTKSNSKNKNNPTQHCTRSGRAVKPPPIQDDSDSHESYESAEDSLYKPTKGLGDASDTDSGGEEFESRGTRKNNFREKHRPASSRKEDKVIDTDDSSYEDIEEDEPSDSDSGEDSGSETESDCDSWHSEDMDKILTDATGMPCMHAISCIQDKNDKRAEDYCHEWLSMESYRKTYAFHVNPVKGQELWEKTGRPAPVPPPIKPKPGRPTKNRRKDKDEGGSGSKTRMKRKYNPIRCMFCSEVGHNKRTCQKKKQADAEEESRLMQLQLALTNPNTDVPNELPSDVPNELPTDADSATLHNPLPLSVSPPPKRSNATTETTPVCFTALTSISFHYSCLVSQFGVYHVMQAKMRGRPPKLQVCKGKGKRAASPQPAPPIAKAPISAGTIRGSSAATTKKLASFMTFVPTPGFKRPRKKDDAI</sequence>
<feature type="compositionally biased region" description="Basic residues" evidence="1">
    <location>
        <begin position="580"/>
        <end position="589"/>
    </location>
</feature>
<feature type="region of interest" description="Disordered" evidence="1">
    <location>
        <begin position="249"/>
        <end position="509"/>
    </location>
</feature>
<evidence type="ECO:0000313" key="4">
    <source>
        <dbReference type="Proteomes" id="UP000289738"/>
    </source>
</evidence>
<feature type="domain" description="PB1-like" evidence="2">
    <location>
        <begin position="119"/>
        <end position="218"/>
    </location>
</feature>
<feature type="compositionally biased region" description="Basic and acidic residues" evidence="1">
    <location>
        <begin position="500"/>
        <end position="509"/>
    </location>
</feature>
<proteinExistence type="predicted"/>
<feature type="compositionally biased region" description="Basic and acidic residues" evidence="1">
    <location>
        <begin position="313"/>
        <end position="328"/>
    </location>
</feature>
<evidence type="ECO:0000256" key="1">
    <source>
        <dbReference type="SAM" id="MobiDB-lite"/>
    </source>
</evidence>
<accession>A0A444XTQ1</accession>
<dbReference type="GO" id="GO:0003676">
    <property type="term" value="F:nucleic acid binding"/>
    <property type="evidence" value="ECO:0007669"/>
    <property type="project" value="InterPro"/>
</dbReference>
<protein>
    <recommendedName>
        <fullName evidence="2">PB1-like domain-containing protein</fullName>
    </recommendedName>
</protein>
<feature type="compositionally biased region" description="Acidic residues" evidence="1">
    <location>
        <begin position="469"/>
        <end position="499"/>
    </location>
</feature>
<comment type="caution">
    <text evidence="3">The sequence shown here is derived from an EMBL/GenBank/DDBJ whole genome shotgun (WGS) entry which is preliminary data.</text>
</comment>
<gene>
    <name evidence="3" type="ORF">Ahy_B09g099439</name>
</gene>
<feature type="compositionally biased region" description="Polar residues" evidence="1">
    <location>
        <begin position="356"/>
        <end position="366"/>
    </location>
</feature>
<dbReference type="InterPro" id="IPR058594">
    <property type="entry name" value="PB1-like_dom_pln"/>
</dbReference>
<dbReference type="AlphaFoldDB" id="A0A444XTQ1"/>
<dbReference type="InterPro" id="IPR036875">
    <property type="entry name" value="Znf_CCHC_sf"/>
</dbReference>
<dbReference type="EMBL" id="SDMP01000019">
    <property type="protein sequence ID" value="RYQ93159.1"/>
    <property type="molecule type" value="Genomic_DNA"/>
</dbReference>
<organism evidence="3 4">
    <name type="scientific">Arachis hypogaea</name>
    <name type="common">Peanut</name>
    <dbReference type="NCBI Taxonomy" id="3818"/>
    <lineage>
        <taxon>Eukaryota</taxon>
        <taxon>Viridiplantae</taxon>
        <taxon>Streptophyta</taxon>
        <taxon>Embryophyta</taxon>
        <taxon>Tracheophyta</taxon>
        <taxon>Spermatophyta</taxon>
        <taxon>Magnoliopsida</taxon>
        <taxon>eudicotyledons</taxon>
        <taxon>Gunneridae</taxon>
        <taxon>Pentapetalae</taxon>
        <taxon>rosids</taxon>
        <taxon>fabids</taxon>
        <taxon>Fabales</taxon>
        <taxon>Fabaceae</taxon>
        <taxon>Papilionoideae</taxon>
        <taxon>50 kb inversion clade</taxon>
        <taxon>dalbergioids sensu lato</taxon>
        <taxon>Dalbergieae</taxon>
        <taxon>Pterocarpus clade</taxon>
        <taxon>Arachis</taxon>
    </lineage>
</organism>
<dbReference type="Pfam" id="PF26130">
    <property type="entry name" value="PB1-like"/>
    <property type="match status" value="1"/>
</dbReference>
<name>A0A444XTQ1_ARAHY</name>
<feature type="compositionally biased region" description="Low complexity" evidence="1">
    <location>
        <begin position="377"/>
        <end position="389"/>
    </location>
</feature>
<dbReference type="Proteomes" id="UP000289738">
    <property type="component" value="Chromosome B09"/>
</dbReference>
<dbReference type="SUPFAM" id="SSF57756">
    <property type="entry name" value="Retrovirus zinc finger-like domains"/>
    <property type="match status" value="1"/>
</dbReference>
<reference evidence="3 4" key="1">
    <citation type="submission" date="2019-01" db="EMBL/GenBank/DDBJ databases">
        <title>Sequencing of cultivated peanut Arachis hypogaea provides insights into genome evolution and oil improvement.</title>
        <authorList>
            <person name="Chen X."/>
        </authorList>
    </citation>
    <scope>NUCLEOTIDE SEQUENCE [LARGE SCALE GENOMIC DNA]</scope>
    <source>
        <strain evidence="4">cv. Fuhuasheng</strain>
        <tissue evidence="3">Leaves</tissue>
    </source>
</reference>
<feature type="compositionally biased region" description="Basic residues" evidence="1">
    <location>
        <begin position="446"/>
        <end position="459"/>
    </location>
</feature>
<evidence type="ECO:0000259" key="2">
    <source>
        <dbReference type="Pfam" id="PF26130"/>
    </source>
</evidence>
<feature type="region of interest" description="Disordered" evidence="1">
    <location>
        <begin position="648"/>
        <end position="693"/>
    </location>
</feature>
<keyword evidence="4" id="KW-1185">Reference proteome</keyword>
<feature type="region of interest" description="Disordered" evidence="1">
    <location>
        <begin position="733"/>
        <end position="758"/>
    </location>
</feature>
<evidence type="ECO:0000313" key="3">
    <source>
        <dbReference type="EMBL" id="RYQ93159.1"/>
    </source>
</evidence>